<accession>A0A8S0SYY7</accession>
<comment type="caution">
    <text evidence="2">The sequence shown here is derived from an EMBL/GenBank/DDBJ whole genome shotgun (WGS) entry which is preliminary data.</text>
</comment>
<protein>
    <submittedName>
        <fullName evidence="2">Uncharacterized protein</fullName>
    </submittedName>
</protein>
<reference evidence="2 3" key="1">
    <citation type="submission" date="2019-12" db="EMBL/GenBank/DDBJ databases">
        <authorList>
            <person name="Alioto T."/>
            <person name="Alioto T."/>
            <person name="Gomez Garrido J."/>
        </authorList>
    </citation>
    <scope>NUCLEOTIDE SEQUENCE [LARGE SCALE GENOMIC DNA]</scope>
</reference>
<evidence type="ECO:0000313" key="2">
    <source>
        <dbReference type="EMBL" id="CAA2997860.1"/>
    </source>
</evidence>
<dbReference type="Proteomes" id="UP000594638">
    <property type="component" value="Unassembled WGS sequence"/>
</dbReference>
<proteinExistence type="predicted"/>
<dbReference type="Gramene" id="OE9A029292T1">
    <property type="protein sequence ID" value="OE9A029292C1"/>
    <property type="gene ID" value="OE9A029292"/>
</dbReference>
<sequence length="186" mass="20175">MKSHSDAFRLPKPPNQYITLKPSLPSIQPILELSLPSSDLAGISSQNQPFESHKTAGNSIFGDSQPNSIILLLFSHAVNTQTSEAISNDGGRYLDSEPPHPEGESIPPMGLSQFGTNLAIHSGIVHMQAGLDFPSIEALKLFQPSNQLGEMITQCQMSMVIPSIHPIHHPSSKACFDCIQEHDSIN</sequence>
<dbReference type="AlphaFoldDB" id="A0A8S0SYY7"/>
<organism evidence="2 3">
    <name type="scientific">Olea europaea subsp. europaea</name>
    <dbReference type="NCBI Taxonomy" id="158383"/>
    <lineage>
        <taxon>Eukaryota</taxon>
        <taxon>Viridiplantae</taxon>
        <taxon>Streptophyta</taxon>
        <taxon>Embryophyta</taxon>
        <taxon>Tracheophyta</taxon>
        <taxon>Spermatophyta</taxon>
        <taxon>Magnoliopsida</taxon>
        <taxon>eudicotyledons</taxon>
        <taxon>Gunneridae</taxon>
        <taxon>Pentapetalae</taxon>
        <taxon>asterids</taxon>
        <taxon>lamiids</taxon>
        <taxon>Lamiales</taxon>
        <taxon>Oleaceae</taxon>
        <taxon>Oleeae</taxon>
        <taxon>Olea</taxon>
    </lineage>
</organism>
<gene>
    <name evidence="2" type="ORF">OLEA9_A029292</name>
</gene>
<evidence type="ECO:0000313" key="3">
    <source>
        <dbReference type="Proteomes" id="UP000594638"/>
    </source>
</evidence>
<keyword evidence="3" id="KW-1185">Reference proteome</keyword>
<dbReference type="EMBL" id="CACTIH010005571">
    <property type="protein sequence ID" value="CAA2997860.1"/>
    <property type="molecule type" value="Genomic_DNA"/>
</dbReference>
<feature type="compositionally biased region" description="Basic and acidic residues" evidence="1">
    <location>
        <begin position="92"/>
        <end position="103"/>
    </location>
</feature>
<evidence type="ECO:0000256" key="1">
    <source>
        <dbReference type="SAM" id="MobiDB-lite"/>
    </source>
</evidence>
<name>A0A8S0SYY7_OLEEU</name>
<feature type="region of interest" description="Disordered" evidence="1">
    <location>
        <begin position="85"/>
        <end position="105"/>
    </location>
</feature>